<dbReference type="STRING" id="768066.HELO_4177"/>
<accession>E1VAW2</accession>
<dbReference type="Proteomes" id="UP001322512">
    <property type="component" value="Chromosome"/>
</dbReference>
<dbReference type="EMBL" id="FN869568">
    <property type="protein sequence ID" value="CBV44061.1"/>
    <property type="molecule type" value="Genomic_DNA"/>
</dbReference>
<proteinExistence type="predicted"/>
<protein>
    <submittedName>
        <fullName evidence="1">Uncharacterized protein</fullName>
    </submittedName>
</protein>
<dbReference type="eggNOG" id="ENOG502ZW4Q">
    <property type="taxonomic scope" value="Bacteria"/>
</dbReference>
<reference evidence="1" key="2">
    <citation type="submission" date="2010-05" db="EMBL/GenBank/DDBJ databases">
        <title>Revision and reannotation of the Halomonas elongata DSM 2581(T) genome.</title>
        <authorList>
            <person name="Pfeiffer F."/>
            <person name="Bagyan I."/>
            <person name="Alfaro-Espinoza G."/>
            <person name="Zamora-Lagos M.A."/>
            <person name="Habermann B."/>
            <person name="Oesterhelt D."/>
            <person name="Kunte H.J."/>
        </authorList>
    </citation>
    <scope>NUCLEOTIDE SEQUENCE</scope>
    <source>
        <strain evidence="1">Type strain: DSM 2581</strain>
    </source>
</reference>
<dbReference type="HOGENOM" id="CLU_2129956_0_0_6"/>
<reference evidence="2 4" key="4">
    <citation type="submission" date="2023-11" db="EMBL/GenBank/DDBJ databases">
        <title>MicrobeMod: A computational toolkit for identifying prokaryotic methylation and restriction-modification with nanopore sequencing.</title>
        <authorList>
            <person name="Crits-Christoph A."/>
            <person name="Kang S.C."/>
            <person name="Lee H."/>
            <person name="Ostrov N."/>
        </authorList>
    </citation>
    <scope>NUCLEOTIDE SEQUENCE [LARGE SCALE GENOMIC DNA]</scope>
    <source>
        <strain evidence="2 4">ATCC 33173</strain>
    </source>
</reference>
<evidence type="ECO:0000313" key="3">
    <source>
        <dbReference type="Proteomes" id="UP000008707"/>
    </source>
</evidence>
<dbReference type="RefSeq" id="WP_013333931.1">
    <property type="nucleotide sequence ID" value="NC_014532.2"/>
</dbReference>
<evidence type="ECO:0000313" key="4">
    <source>
        <dbReference type="Proteomes" id="UP001322512"/>
    </source>
</evidence>
<dbReference type="EMBL" id="CP139472">
    <property type="protein sequence ID" value="WPU46661.1"/>
    <property type="molecule type" value="Genomic_DNA"/>
</dbReference>
<reference evidence="1" key="1">
    <citation type="journal article" date="2010" name="Environ. Microbiol.">
        <title>A blueprint of ectoine metabolism from the genome of the industrial producer Halomonas elongata DSM 2581(T).</title>
        <authorList>
            <person name="Schwibbert K."/>
            <person name="Marin-Sanguino A."/>
            <person name="Bagyan I."/>
            <person name="Heidrich G."/>
            <person name="Lentzen G."/>
            <person name="Seitz H."/>
            <person name="Rampp M."/>
            <person name="Schuster S.C."/>
            <person name="Klenk H.P."/>
            <person name="Pfeiffer F."/>
            <person name="Oesterhelt D."/>
            <person name="Kunte H.J."/>
        </authorList>
    </citation>
    <scope>NUCLEOTIDE SEQUENCE</scope>
    <source>
        <strain evidence="1">Type strain: DSM 2581</strain>
    </source>
</reference>
<dbReference type="KEGG" id="hel:HELO_4177"/>
<gene>
    <name evidence="1" type="ordered locus">HELO_4177</name>
    <name evidence="2" type="ORF">SR933_15640</name>
</gene>
<evidence type="ECO:0000313" key="1">
    <source>
        <dbReference type="EMBL" id="CBV44061.1"/>
    </source>
</evidence>
<reference evidence="3" key="3">
    <citation type="journal article" date="2011" name="Environ. Microbiol.">
        <title>A blueprint of ectoine metabolism from the genome of the industrial producer Halomonas elongata DSM 2581(T).</title>
        <authorList>
            <person name="Schwibbert K."/>
            <person name="Marin-Sanguino A."/>
            <person name="Bagyan I."/>
            <person name="Heidrich G."/>
            <person name="Lentzen G."/>
            <person name="Seitz H."/>
            <person name="Rampp M."/>
            <person name="Schuster S.C."/>
            <person name="Klenk H.P."/>
            <person name="Pfeiffer F."/>
            <person name="Oesterhelt D."/>
            <person name="Kunte H.J."/>
        </authorList>
    </citation>
    <scope>NUCLEOTIDE SEQUENCE [LARGE SCALE GENOMIC DNA]</scope>
    <source>
        <strain evidence="3">ATCC 33173 / DSM 2581 / NBRC 15536 / NCIMB 2198 / 1H9</strain>
    </source>
</reference>
<keyword evidence="4" id="KW-1185">Reference proteome</keyword>
<name>E1VAW2_HALED</name>
<dbReference type="AlphaFoldDB" id="E1VAW2"/>
<dbReference type="Proteomes" id="UP000008707">
    <property type="component" value="Chromosome"/>
</dbReference>
<evidence type="ECO:0000313" key="2">
    <source>
        <dbReference type="EMBL" id="WPU46661.1"/>
    </source>
</evidence>
<sequence>MFVPKAIPEITVPVTVHVPGDDEPTTFQATWCLHPVSKTREIMEQQRQGDLDDDALVHQDLRGLKGIGDASGNERAFTPELINELLEIPYVRRPLVMSWFAAQNGHAEAAAKN</sequence>
<dbReference type="OrthoDB" id="6169037at2"/>
<organism evidence="1 3">
    <name type="scientific">Halomonas elongata (strain ATCC 33173 / DSM 2581 / NBRC 15536 / NCIMB 2198 / 1H9)</name>
    <dbReference type="NCBI Taxonomy" id="768066"/>
    <lineage>
        <taxon>Bacteria</taxon>
        <taxon>Pseudomonadati</taxon>
        <taxon>Pseudomonadota</taxon>
        <taxon>Gammaproteobacteria</taxon>
        <taxon>Oceanospirillales</taxon>
        <taxon>Halomonadaceae</taxon>
        <taxon>Halomonas</taxon>
    </lineage>
</organism>
<dbReference type="GeneID" id="91011616"/>